<keyword evidence="3" id="KW-0805">Transcription regulation</keyword>
<reference evidence="7 8" key="1">
    <citation type="journal article" date="2019" name="Sci. Rep.">
        <title>Comparative genomics of chytrid fungi reveal insights into the obligate biotrophic and pathogenic lifestyle of Synchytrium endobioticum.</title>
        <authorList>
            <person name="van de Vossenberg B.T.L.H."/>
            <person name="Warris S."/>
            <person name="Nguyen H.D.T."/>
            <person name="van Gent-Pelzer M.P.E."/>
            <person name="Joly D.L."/>
            <person name="van de Geest H.C."/>
            <person name="Bonants P.J.M."/>
            <person name="Smith D.S."/>
            <person name="Levesque C.A."/>
            <person name="van der Lee T.A.J."/>
        </authorList>
    </citation>
    <scope>NUCLEOTIDE SEQUENCE [LARGE SCALE GENOMIC DNA]</scope>
    <source>
        <strain evidence="7 8">CBS 809.83</strain>
    </source>
</reference>
<evidence type="ECO:0000256" key="1">
    <source>
        <dbReference type="ARBA" id="ARBA00004123"/>
    </source>
</evidence>
<accession>A0A507ED60</accession>
<protein>
    <submittedName>
        <fullName evidence="7">Uncharacterized protein</fullName>
    </submittedName>
</protein>
<dbReference type="GO" id="GO:0005654">
    <property type="term" value="C:nucleoplasm"/>
    <property type="evidence" value="ECO:0007669"/>
    <property type="project" value="UniProtKB-ARBA"/>
</dbReference>
<comment type="caution">
    <text evidence="7">The sequence shown here is derived from an EMBL/GenBank/DDBJ whole genome shotgun (WGS) entry which is preliminary data.</text>
</comment>
<evidence type="ECO:0000256" key="6">
    <source>
        <dbReference type="SAM" id="MobiDB-lite"/>
    </source>
</evidence>
<dbReference type="Pfam" id="PF08598">
    <property type="entry name" value="Sds3"/>
    <property type="match status" value="1"/>
</dbReference>
<evidence type="ECO:0000313" key="7">
    <source>
        <dbReference type="EMBL" id="TPX61277.1"/>
    </source>
</evidence>
<keyword evidence="4" id="KW-0804">Transcription</keyword>
<evidence type="ECO:0000256" key="5">
    <source>
        <dbReference type="ARBA" id="ARBA00023242"/>
    </source>
</evidence>
<comment type="subcellular location">
    <subcellularLocation>
        <location evidence="1">Nucleus</location>
    </subcellularLocation>
</comment>
<sequence length="287" mass="32754">MSSHAPTFREAPALSDDNVIGGIRKTFPAEPSTAAPFHRPSLLAVPEPGAIVVPVATPKKSHKARKPKAKVEKPVEIPEKELKEVVDQAETEAPLTKKERKHKEMMERLEKLNRDFLSNKDRIFIEKVSDFKDGARQVLGGSHPEFQDIARTLEDDRNKAIVHAELFRDYQMECAAFMYRHEHDIAIADFKKEKEAVRERMLAVLEDKKRKVRDDRENFDVSHIVAETTIEDHRTGTRKATRSHAAKNPEEKKEKRRKIASLAGIVVAAPEDVALNDLSIIRRVRRR</sequence>
<evidence type="ECO:0000313" key="8">
    <source>
        <dbReference type="Proteomes" id="UP000318582"/>
    </source>
</evidence>
<evidence type="ECO:0000256" key="3">
    <source>
        <dbReference type="ARBA" id="ARBA00023015"/>
    </source>
</evidence>
<keyword evidence="5" id="KW-0539">Nucleus</keyword>
<dbReference type="InterPro" id="IPR013907">
    <property type="entry name" value="Sds3"/>
</dbReference>
<dbReference type="SMART" id="SM01401">
    <property type="entry name" value="Sds3"/>
    <property type="match status" value="1"/>
</dbReference>
<proteinExistence type="predicted"/>
<dbReference type="STRING" id="109895.A0A507ED60"/>
<dbReference type="Proteomes" id="UP000318582">
    <property type="component" value="Unassembled WGS sequence"/>
</dbReference>
<feature type="compositionally biased region" description="Basic residues" evidence="6">
    <location>
        <begin position="236"/>
        <end position="245"/>
    </location>
</feature>
<organism evidence="7 8">
    <name type="scientific">Powellomyces hirtus</name>
    <dbReference type="NCBI Taxonomy" id="109895"/>
    <lineage>
        <taxon>Eukaryota</taxon>
        <taxon>Fungi</taxon>
        <taxon>Fungi incertae sedis</taxon>
        <taxon>Chytridiomycota</taxon>
        <taxon>Chytridiomycota incertae sedis</taxon>
        <taxon>Chytridiomycetes</taxon>
        <taxon>Spizellomycetales</taxon>
        <taxon>Powellomycetaceae</taxon>
        <taxon>Powellomyces</taxon>
    </lineage>
</organism>
<dbReference type="AlphaFoldDB" id="A0A507ED60"/>
<evidence type="ECO:0000256" key="4">
    <source>
        <dbReference type="ARBA" id="ARBA00023163"/>
    </source>
</evidence>
<dbReference type="EMBL" id="QEAQ01000008">
    <property type="protein sequence ID" value="TPX61277.1"/>
    <property type="molecule type" value="Genomic_DNA"/>
</dbReference>
<dbReference type="PANTHER" id="PTHR21964">
    <property type="entry name" value="BREAST CANCER METASTASIS-SUPPRESSOR 1"/>
    <property type="match status" value="1"/>
</dbReference>
<keyword evidence="8" id="KW-1185">Reference proteome</keyword>
<keyword evidence="2" id="KW-0678">Repressor</keyword>
<gene>
    <name evidence="7" type="ORF">PhCBS80983_g01207</name>
</gene>
<evidence type="ECO:0000256" key="2">
    <source>
        <dbReference type="ARBA" id="ARBA00022491"/>
    </source>
</evidence>
<feature type="region of interest" description="Disordered" evidence="6">
    <location>
        <begin position="1"/>
        <end position="20"/>
    </location>
</feature>
<dbReference type="GO" id="GO:0010468">
    <property type="term" value="P:regulation of gene expression"/>
    <property type="evidence" value="ECO:0007669"/>
    <property type="project" value="UniProtKB-ARBA"/>
</dbReference>
<feature type="region of interest" description="Disordered" evidence="6">
    <location>
        <begin position="231"/>
        <end position="256"/>
    </location>
</feature>
<name>A0A507ED60_9FUNG</name>